<feature type="region of interest" description="Disordered" evidence="1">
    <location>
        <begin position="396"/>
        <end position="544"/>
    </location>
</feature>
<evidence type="ECO:0000313" key="3">
    <source>
        <dbReference type="EMBL" id="CAK9441633.1"/>
    </source>
</evidence>
<feature type="region of interest" description="Disordered" evidence="1">
    <location>
        <begin position="273"/>
        <end position="322"/>
    </location>
</feature>
<feature type="compositionally biased region" description="Polar residues" evidence="1">
    <location>
        <begin position="508"/>
        <end position="522"/>
    </location>
</feature>
<dbReference type="Pfam" id="PF12927">
    <property type="entry name" value="DUF3835"/>
    <property type="match status" value="1"/>
</dbReference>
<dbReference type="EMBL" id="OZ022411">
    <property type="protein sequence ID" value="CAK9441633.1"/>
    <property type="molecule type" value="Genomic_DNA"/>
</dbReference>
<protein>
    <recommendedName>
        <fullName evidence="2">DUF3835 domain-containing protein</fullName>
    </recommendedName>
</protein>
<evidence type="ECO:0000313" key="4">
    <source>
        <dbReference type="Proteomes" id="UP001497383"/>
    </source>
</evidence>
<evidence type="ECO:0000256" key="1">
    <source>
        <dbReference type="SAM" id="MobiDB-lite"/>
    </source>
</evidence>
<feature type="region of interest" description="Disordered" evidence="1">
    <location>
        <begin position="598"/>
        <end position="618"/>
    </location>
</feature>
<feature type="region of interest" description="Disordered" evidence="1">
    <location>
        <begin position="82"/>
        <end position="112"/>
    </location>
</feature>
<keyword evidence="4" id="KW-1185">Reference proteome</keyword>
<feature type="region of interest" description="Disordered" evidence="1">
    <location>
        <begin position="128"/>
        <end position="181"/>
    </location>
</feature>
<dbReference type="InterPro" id="IPR011599">
    <property type="entry name" value="PFD_alpha_archaea"/>
</dbReference>
<feature type="compositionally biased region" description="Polar residues" evidence="1">
    <location>
        <begin position="33"/>
        <end position="43"/>
    </location>
</feature>
<dbReference type="PANTHER" id="PTHR12674:SF2">
    <property type="entry name" value="PREFOLDIN SUBUNIT 5"/>
    <property type="match status" value="1"/>
</dbReference>
<feature type="domain" description="DUF3835" evidence="2">
    <location>
        <begin position="636"/>
        <end position="713"/>
    </location>
</feature>
<gene>
    <name evidence="3" type="ORF">LODBEIA_P55010</name>
</gene>
<accession>A0ABP0ZT25</accession>
<organism evidence="3 4">
    <name type="scientific">Lodderomyces beijingensis</name>
    <dbReference type="NCBI Taxonomy" id="1775926"/>
    <lineage>
        <taxon>Eukaryota</taxon>
        <taxon>Fungi</taxon>
        <taxon>Dikarya</taxon>
        <taxon>Ascomycota</taxon>
        <taxon>Saccharomycotina</taxon>
        <taxon>Pichiomycetes</taxon>
        <taxon>Debaryomycetaceae</taxon>
        <taxon>Candida/Lodderomyces clade</taxon>
        <taxon>Lodderomyces</taxon>
    </lineage>
</organism>
<feature type="compositionally biased region" description="Basic and acidic residues" evidence="1">
    <location>
        <begin position="163"/>
        <end position="175"/>
    </location>
</feature>
<dbReference type="PANTHER" id="PTHR12674">
    <property type="entry name" value="PREFOLDIN SUBUNIT 5"/>
    <property type="match status" value="1"/>
</dbReference>
<dbReference type="GeneID" id="92210697"/>
<proteinExistence type="predicted"/>
<feature type="region of interest" description="Disordered" evidence="1">
    <location>
        <begin position="238"/>
        <end position="261"/>
    </location>
</feature>
<feature type="compositionally biased region" description="Acidic residues" evidence="1">
    <location>
        <begin position="273"/>
        <end position="285"/>
    </location>
</feature>
<feature type="compositionally biased region" description="Low complexity" evidence="1">
    <location>
        <begin position="495"/>
        <end position="507"/>
    </location>
</feature>
<feature type="compositionally biased region" description="Basic and acidic residues" evidence="1">
    <location>
        <begin position="238"/>
        <end position="252"/>
    </location>
</feature>
<feature type="region of interest" description="Disordered" evidence="1">
    <location>
        <begin position="28"/>
        <end position="61"/>
    </location>
</feature>
<feature type="compositionally biased region" description="Basic and acidic residues" evidence="1">
    <location>
        <begin position="598"/>
        <end position="608"/>
    </location>
</feature>
<sequence length="716" mass="80963">MSETGVSGKTELSELLKQLDATIDNLERKRSQLHAQVHQSTDSKQTESGKKNKPGEDTSLGKLIGQFDAKLKQAHSTRENLIKLGELSQGPAVKEEDKLNEENLPFMDIQEEYDEDGNIISVKINEEPFEIDKSSTKKNGGKKVQASDGGSAHKRSQPANKENGNHQVKEGKEVDEREEEEELRQLFKDMELLPHRRDKRAINIDQDELLKKIDNLQVTPQEKQDLRKACVEAFSALHEDTNNESSAKDGKTQKGVFNPTAIDKGDLLELELLAEDVKDEDEDGDGREQPVNNDDEFDYDFEEDDDDDDEDEDDEYSDNILYGNARDGSWFGRKDHKDANNLMWQQINKLRSSREHPPQKHELVANEVEMEAVEEPKKKQKSVRFAENLDIKNVENISGSLKNPPPAPRKQSLFKQNRTGLRASPMQSEKNEQEHAEDHDAVKETIVERDPGGVEDANKDDGVVGDVMEKDGFGVEELKPSHPTKRPVSRFKAMSSKSGSNSTSPSSAETKNMATTQQNGEKTNSHQLEEEQVEDGDEKGQSVKATQLDYHNMHEDLDTMAKAYVLGMYDDDITTQGPVLEHLDDFAGHNKMVEEKKRSGALSVHDEGSANSDEIGMDYRDEDNMDIDEDDNGAIMTDDIVETEFDDADGDAGKFDEDEIHLREVRDDYYRLRQKMISQQNGYKQPSKEEREFIPVDENGNDVKVSRFKAGRLRPT</sequence>
<feature type="compositionally biased region" description="Acidic residues" evidence="1">
    <location>
        <begin position="293"/>
        <end position="317"/>
    </location>
</feature>
<feature type="compositionally biased region" description="Basic and acidic residues" evidence="1">
    <location>
        <begin position="429"/>
        <end position="480"/>
    </location>
</feature>
<name>A0ABP0ZT25_9ASCO</name>
<evidence type="ECO:0000259" key="2">
    <source>
        <dbReference type="Pfam" id="PF12927"/>
    </source>
</evidence>
<reference evidence="3 4" key="1">
    <citation type="submission" date="2024-03" db="EMBL/GenBank/DDBJ databases">
        <authorList>
            <person name="Brejova B."/>
        </authorList>
    </citation>
    <scope>NUCLEOTIDE SEQUENCE [LARGE SCALE GENOMIC DNA]</scope>
    <source>
        <strain evidence="3 4">CBS 14171</strain>
    </source>
</reference>
<dbReference type="InterPro" id="IPR024325">
    <property type="entry name" value="DUF3835"/>
</dbReference>
<feature type="compositionally biased region" description="Basic and acidic residues" evidence="1">
    <location>
        <begin position="44"/>
        <end position="56"/>
    </location>
</feature>
<dbReference type="RefSeq" id="XP_066832439.1">
    <property type="nucleotide sequence ID" value="XM_066975841.1"/>
</dbReference>
<dbReference type="Proteomes" id="UP001497383">
    <property type="component" value="Chromosome 7"/>
</dbReference>